<keyword evidence="1" id="KW-1133">Transmembrane helix</keyword>
<keyword evidence="1" id="KW-0812">Transmembrane</keyword>
<organism evidence="2 3">
    <name type="scientific">Candidatus Harrisonbacteria bacterium CG10_big_fil_rev_8_21_14_0_10_44_23</name>
    <dbReference type="NCBI Taxonomy" id="1974585"/>
    <lineage>
        <taxon>Bacteria</taxon>
        <taxon>Candidatus Harrisoniibacteriota</taxon>
    </lineage>
</organism>
<feature type="transmembrane region" description="Helical" evidence="1">
    <location>
        <begin position="12"/>
        <end position="29"/>
    </location>
</feature>
<dbReference type="EMBL" id="PFBB01000014">
    <property type="protein sequence ID" value="PIR88593.1"/>
    <property type="molecule type" value="Genomic_DNA"/>
</dbReference>
<keyword evidence="1" id="KW-0472">Membrane</keyword>
<comment type="caution">
    <text evidence="2">The sequence shown here is derived from an EMBL/GenBank/DDBJ whole genome shotgun (WGS) entry which is preliminary data.</text>
</comment>
<reference evidence="3" key="1">
    <citation type="submission" date="2017-09" db="EMBL/GenBank/DDBJ databases">
        <title>Depth-based differentiation of microbial function through sediment-hosted aquifers and enrichment of novel symbionts in the deep terrestrial subsurface.</title>
        <authorList>
            <person name="Probst A.J."/>
            <person name="Ladd B."/>
            <person name="Jarett J.K."/>
            <person name="Geller-Mcgrath D.E."/>
            <person name="Sieber C.M.K."/>
            <person name="Emerson J.B."/>
            <person name="Anantharaman K."/>
            <person name="Thomas B.C."/>
            <person name="Malmstrom R."/>
            <person name="Stieglmeier M."/>
            <person name="Klingl A."/>
            <person name="Woyke T."/>
            <person name="Ryan C.M."/>
            <person name="Banfield J.F."/>
        </authorList>
    </citation>
    <scope>NUCLEOTIDE SEQUENCE [LARGE SCALE GENOMIC DNA]</scope>
</reference>
<accession>A0A2H0UQB9</accession>
<evidence type="ECO:0000256" key="1">
    <source>
        <dbReference type="SAM" id="Phobius"/>
    </source>
</evidence>
<name>A0A2H0UQB9_9BACT</name>
<dbReference type="SUPFAM" id="SSF49503">
    <property type="entry name" value="Cupredoxins"/>
    <property type="match status" value="1"/>
</dbReference>
<protein>
    <recommendedName>
        <fullName evidence="4">EfeO-type cupredoxin-like domain-containing protein</fullName>
    </recommendedName>
</protein>
<dbReference type="Gene3D" id="2.60.40.420">
    <property type="entry name" value="Cupredoxins - blue copper proteins"/>
    <property type="match status" value="1"/>
</dbReference>
<proteinExistence type="predicted"/>
<evidence type="ECO:0000313" key="2">
    <source>
        <dbReference type="EMBL" id="PIR88593.1"/>
    </source>
</evidence>
<dbReference type="Proteomes" id="UP000229615">
    <property type="component" value="Unassembled WGS sequence"/>
</dbReference>
<evidence type="ECO:0000313" key="3">
    <source>
        <dbReference type="Proteomes" id="UP000229615"/>
    </source>
</evidence>
<evidence type="ECO:0008006" key="4">
    <source>
        <dbReference type="Google" id="ProtNLM"/>
    </source>
</evidence>
<dbReference type="InterPro" id="IPR008972">
    <property type="entry name" value="Cupredoxin"/>
</dbReference>
<sequence>MKNNQQNGNTTFLWLLVVFALLLFTVWYTNSPYFNFGKKDPTPEEEAALIAQGEERIIEITNKGFVPEIVEVHTYDTVTFVNHDTQASHWPESGKIDKDSSCEEFGSPQALNPFDQYSYVFTRAGSCNFHDKLFSFPFGSIQISDN</sequence>
<gene>
    <name evidence="2" type="ORF">COU09_01250</name>
</gene>
<dbReference type="AlphaFoldDB" id="A0A2H0UQB9"/>